<organism evidence="1 2">
    <name type="scientific">Rhodopirellula islandica</name>
    <dbReference type="NCBI Taxonomy" id="595434"/>
    <lineage>
        <taxon>Bacteria</taxon>
        <taxon>Pseudomonadati</taxon>
        <taxon>Planctomycetota</taxon>
        <taxon>Planctomycetia</taxon>
        <taxon>Pirellulales</taxon>
        <taxon>Pirellulaceae</taxon>
        <taxon>Rhodopirellula</taxon>
    </lineage>
</organism>
<comment type="caution">
    <text evidence="1">The sequence shown here is derived from an EMBL/GenBank/DDBJ whole genome shotgun (WGS) entry which is preliminary data.</text>
</comment>
<dbReference type="PATRIC" id="fig|595434.4.peg.187"/>
<gene>
    <name evidence="1" type="ORF">RISK_000198</name>
</gene>
<sequence length="51" mass="5944">MPVIKRICRTSPSRYTAPDGAVVEMLRRSYLFTGCGRWAWLPVFEAHRMET</sequence>
<proteinExistence type="predicted"/>
<dbReference type="EMBL" id="LECT01000003">
    <property type="protein sequence ID" value="KLU07681.1"/>
    <property type="molecule type" value="Genomic_DNA"/>
</dbReference>
<evidence type="ECO:0000313" key="1">
    <source>
        <dbReference type="EMBL" id="KLU07681.1"/>
    </source>
</evidence>
<protein>
    <submittedName>
        <fullName evidence="1">Uncharacterized protein</fullName>
    </submittedName>
</protein>
<name>A0A0J1BMD5_RHOIS</name>
<dbReference type="AlphaFoldDB" id="A0A0J1BMD5"/>
<evidence type="ECO:0000313" key="2">
    <source>
        <dbReference type="Proteomes" id="UP000036367"/>
    </source>
</evidence>
<accession>A0A0J1BMD5</accession>
<dbReference type="Proteomes" id="UP000036367">
    <property type="component" value="Unassembled WGS sequence"/>
</dbReference>
<keyword evidence="2" id="KW-1185">Reference proteome</keyword>
<reference evidence="1" key="1">
    <citation type="submission" date="2015-05" db="EMBL/GenBank/DDBJ databases">
        <title>Permanent draft genome of Rhodopirellula islandicus K833.</title>
        <authorList>
            <person name="Kizina J."/>
            <person name="Richter M."/>
            <person name="Glockner F.O."/>
            <person name="Harder J."/>
        </authorList>
    </citation>
    <scope>NUCLEOTIDE SEQUENCE [LARGE SCALE GENOMIC DNA]</scope>
    <source>
        <strain evidence="1">K833</strain>
    </source>
</reference>